<dbReference type="CDD" id="cd06261">
    <property type="entry name" value="TM_PBP2"/>
    <property type="match status" value="1"/>
</dbReference>
<feature type="transmembrane region" description="Helical" evidence="7">
    <location>
        <begin position="12"/>
        <end position="33"/>
    </location>
</feature>
<dbReference type="SUPFAM" id="SSF161098">
    <property type="entry name" value="MetI-like"/>
    <property type="match status" value="1"/>
</dbReference>
<feature type="domain" description="ABC transmembrane type-1" evidence="8">
    <location>
        <begin position="76"/>
        <end position="262"/>
    </location>
</feature>
<evidence type="ECO:0000256" key="7">
    <source>
        <dbReference type="RuleBase" id="RU363032"/>
    </source>
</evidence>
<gene>
    <name evidence="9" type="ORF">QYB97_00890</name>
</gene>
<dbReference type="Proteomes" id="UP001172721">
    <property type="component" value="Unassembled WGS sequence"/>
</dbReference>
<feature type="transmembrane region" description="Helical" evidence="7">
    <location>
        <begin position="111"/>
        <end position="130"/>
    </location>
</feature>
<evidence type="ECO:0000256" key="6">
    <source>
        <dbReference type="ARBA" id="ARBA00023136"/>
    </source>
</evidence>
<dbReference type="PANTHER" id="PTHR43744">
    <property type="entry name" value="ABC TRANSPORTER PERMEASE PROTEIN MG189-RELATED-RELATED"/>
    <property type="match status" value="1"/>
</dbReference>
<comment type="subcellular location">
    <subcellularLocation>
        <location evidence="1 7">Cell membrane</location>
        <topology evidence="1 7">Multi-pass membrane protein</topology>
    </subcellularLocation>
</comment>
<comment type="caution">
    <text evidence="9">The sequence shown here is derived from an EMBL/GenBank/DDBJ whole genome shotgun (WGS) entry which is preliminary data.</text>
</comment>
<evidence type="ECO:0000256" key="2">
    <source>
        <dbReference type="ARBA" id="ARBA00022448"/>
    </source>
</evidence>
<keyword evidence="5 7" id="KW-1133">Transmembrane helix</keyword>
<name>A0ABT8HQI8_9BACL</name>
<comment type="similarity">
    <text evidence="7">Belongs to the binding-protein-dependent transport system permease family.</text>
</comment>
<dbReference type="Pfam" id="PF00528">
    <property type="entry name" value="BPD_transp_1"/>
    <property type="match status" value="1"/>
</dbReference>
<evidence type="ECO:0000256" key="4">
    <source>
        <dbReference type="ARBA" id="ARBA00022692"/>
    </source>
</evidence>
<keyword evidence="2 7" id="KW-0813">Transport</keyword>
<organism evidence="9 10">
    <name type="scientific">Fictibacillus fluitans</name>
    <dbReference type="NCBI Taxonomy" id="3058422"/>
    <lineage>
        <taxon>Bacteria</taxon>
        <taxon>Bacillati</taxon>
        <taxon>Bacillota</taxon>
        <taxon>Bacilli</taxon>
        <taxon>Bacillales</taxon>
        <taxon>Fictibacillaceae</taxon>
        <taxon>Fictibacillus</taxon>
    </lineage>
</organism>
<evidence type="ECO:0000259" key="8">
    <source>
        <dbReference type="PROSITE" id="PS50928"/>
    </source>
</evidence>
<reference evidence="9" key="1">
    <citation type="submission" date="2023-07" db="EMBL/GenBank/DDBJ databases">
        <title>Fictibacillus sp. isolated from freshwater pond.</title>
        <authorList>
            <person name="Kirdat K."/>
            <person name="Bhat A."/>
            <person name="Mourya A."/>
            <person name="Yadav A."/>
        </authorList>
    </citation>
    <scope>NUCLEOTIDE SEQUENCE</scope>
    <source>
        <strain evidence="9">NE201</strain>
    </source>
</reference>
<feature type="transmembrane region" description="Helical" evidence="7">
    <location>
        <begin position="142"/>
        <end position="163"/>
    </location>
</feature>
<dbReference type="InterPro" id="IPR000515">
    <property type="entry name" value="MetI-like"/>
</dbReference>
<evidence type="ECO:0000313" key="10">
    <source>
        <dbReference type="Proteomes" id="UP001172721"/>
    </source>
</evidence>
<feature type="transmembrane region" description="Helical" evidence="7">
    <location>
        <begin position="184"/>
        <end position="207"/>
    </location>
</feature>
<dbReference type="InterPro" id="IPR035906">
    <property type="entry name" value="MetI-like_sf"/>
</dbReference>
<sequence length="292" mass="32844">MPKVKKMKENRVFNAINLLCISVFTILIIFPIWDIIVASFSSPQAQASAGIRLWPKEFSIESYKLVFNDASIWNAFMISVLKTVVGVITHVFFTAMVAYGMSKRNLLGRNFYTALGVGTMFFSGGMIPTYLLMKDLGLLDSFWVYIIPSLFSYFDMIIIMNFFREIPSSLEESATIDGAGVWTIFMKIIMPLSMPVLATIALFNGVFQWNDYMTAKLYISNEALHPIQMKLYTIIVQQQAQTMQSTASVVIPTTSLSIQLATIVIATVPIVLVYPFLQKYFISGMMIGAVKE</sequence>
<feature type="transmembrane region" description="Helical" evidence="7">
    <location>
        <begin position="72"/>
        <end position="99"/>
    </location>
</feature>
<protein>
    <submittedName>
        <fullName evidence="9">Carbohydrate ABC transporter permease</fullName>
    </submittedName>
</protein>
<evidence type="ECO:0000256" key="3">
    <source>
        <dbReference type="ARBA" id="ARBA00022475"/>
    </source>
</evidence>
<keyword evidence="6 7" id="KW-0472">Membrane</keyword>
<dbReference type="PANTHER" id="PTHR43744:SF9">
    <property type="entry name" value="POLYGALACTURONAN_RHAMNOGALACTURONAN TRANSPORT SYSTEM PERMEASE PROTEIN YTCP"/>
    <property type="match status" value="1"/>
</dbReference>
<evidence type="ECO:0000313" key="9">
    <source>
        <dbReference type="EMBL" id="MDN4523006.1"/>
    </source>
</evidence>
<keyword evidence="10" id="KW-1185">Reference proteome</keyword>
<feature type="transmembrane region" description="Helical" evidence="7">
    <location>
        <begin position="256"/>
        <end position="277"/>
    </location>
</feature>
<proteinExistence type="inferred from homology"/>
<dbReference type="EMBL" id="JAUHTR010000001">
    <property type="protein sequence ID" value="MDN4523006.1"/>
    <property type="molecule type" value="Genomic_DNA"/>
</dbReference>
<keyword evidence="3" id="KW-1003">Cell membrane</keyword>
<accession>A0ABT8HQI8</accession>
<dbReference type="PROSITE" id="PS50928">
    <property type="entry name" value="ABC_TM1"/>
    <property type="match status" value="1"/>
</dbReference>
<evidence type="ECO:0000256" key="5">
    <source>
        <dbReference type="ARBA" id="ARBA00022989"/>
    </source>
</evidence>
<evidence type="ECO:0000256" key="1">
    <source>
        <dbReference type="ARBA" id="ARBA00004651"/>
    </source>
</evidence>
<keyword evidence="4 7" id="KW-0812">Transmembrane</keyword>
<dbReference type="Gene3D" id="1.10.3720.10">
    <property type="entry name" value="MetI-like"/>
    <property type="match status" value="1"/>
</dbReference>